<dbReference type="Gene3D" id="2.40.170.20">
    <property type="entry name" value="TonB-dependent receptor, beta-barrel domain"/>
    <property type="match status" value="1"/>
</dbReference>
<keyword evidence="5 7" id="KW-0472">Membrane</keyword>
<dbReference type="InterPro" id="IPR023996">
    <property type="entry name" value="TonB-dep_OMP_SusC/RagA"/>
</dbReference>
<dbReference type="InterPro" id="IPR023997">
    <property type="entry name" value="TonB-dep_OMP_SusC/RagA_CS"/>
</dbReference>
<protein>
    <submittedName>
        <fullName evidence="9">SusC/RagA family TonB-linked outer membrane protein</fullName>
    </submittedName>
</protein>
<evidence type="ECO:0000256" key="5">
    <source>
        <dbReference type="ARBA" id="ARBA00023136"/>
    </source>
</evidence>
<dbReference type="SUPFAM" id="SSF49464">
    <property type="entry name" value="Carboxypeptidase regulatory domain-like"/>
    <property type="match status" value="1"/>
</dbReference>
<evidence type="ECO:0000259" key="8">
    <source>
        <dbReference type="Pfam" id="PF07715"/>
    </source>
</evidence>
<gene>
    <name evidence="9" type="ORF">ACFSKL_19340</name>
</gene>
<evidence type="ECO:0000256" key="1">
    <source>
        <dbReference type="ARBA" id="ARBA00004571"/>
    </source>
</evidence>
<accession>A0ABW4VRR6</accession>
<proteinExistence type="inferred from homology"/>
<keyword evidence="2 7" id="KW-0813">Transport</keyword>
<dbReference type="RefSeq" id="WP_376888491.1">
    <property type="nucleotide sequence ID" value="NZ_JBHUHR010000046.1"/>
</dbReference>
<evidence type="ECO:0000256" key="3">
    <source>
        <dbReference type="ARBA" id="ARBA00022452"/>
    </source>
</evidence>
<dbReference type="NCBIfam" id="TIGR04056">
    <property type="entry name" value="OMP_RagA_SusC"/>
    <property type="match status" value="1"/>
</dbReference>
<reference evidence="10" key="1">
    <citation type="journal article" date="2019" name="Int. J. Syst. Evol. Microbiol.">
        <title>The Global Catalogue of Microorganisms (GCM) 10K type strain sequencing project: providing services to taxonomists for standard genome sequencing and annotation.</title>
        <authorList>
            <consortium name="The Broad Institute Genomics Platform"/>
            <consortium name="The Broad Institute Genome Sequencing Center for Infectious Disease"/>
            <person name="Wu L."/>
            <person name="Ma J."/>
        </authorList>
    </citation>
    <scope>NUCLEOTIDE SEQUENCE [LARGE SCALE GENOMIC DNA]</scope>
    <source>
        <strain evidence="10">CGMCC 1.15180</strain>
    </source>
</reference>
<dbReference type="Pfam" id="PF07715">
    <property type="entry name" value="Plug"/>
    <property type="match status" value="1"/>
</dbReference>
<dbReference type="InterPro" id="IPR039426">
    <property type="entry name" value="TonB-dep_rcpt-like"/>
</dbReference>
<dbReference type="Pfam" id="PF13715">
    <property type="entry name" value="CarbopepD_reg_2"/>
    <property type="match status" value="1"/>
</dbReference>
<evidence type="ECO:0000256" key="4">
    <source>
        <dbReference type="ARBA" id="ARBA00022692"/>
    </source>
</evidence>
<keyword evidence="4 7" id="KW-0812">Transmembrane</keyword>
<keyword evidence="6 7" id="KW-0998">Cell outer membrane</keyword>
<dbReference type="InterPro" id="IPR036942">
    <property type="entry name" value="Beta-barrel_TonB_sf"/>
</dbReference>
<feature type="domain" description="TonB-dependent receptor plug" evidence="8">
    <location>
        <begin position="139"/>
        <end position="256"/>
    </location>
</feature>
<evidence type="ECO:0000256" key="2">
    <source>
        <dbReference type="ARBA" id="ARBA00022448"/>
    </source>
</evidence>
<evidence type="ECO:0000256" key="7">
    <source>
        <dbReference type="PROSITE-ProRule" id="PRU01360"/>
    </source>
</evidence>
<dbReference type="InterPro" id="IPR012910">
    <property type="entry name" value="Plug_dom"/>
</dbReference>
<keyword evidence="10" id="KW-1185">Reference proteome</keyword>
<dbReference type="SUPFAM" id="SSF56935">
    <property type="entry name" value="Porins"/>
    <property type="match status" value="1"/>
</dbReference>
<evidence type="ECO:0000313" key="9">
    <source>
        <dbReference type="EMBL" id="MFD2036967.1"/>
    </source>
</evidence>
<dbReference type="InterPro" id="IPR008969">
    <property type="entry name" value="CarboxyPept-like_regulatory"/>
</dbReference>
<sequence length="1040" mass="115530">MKRILTNLNWIAYFGKRYLLIPNLRLLSLTISLLFVGMMAAQAQSSTITGVVISGEDNQPFPGVTVMVKGTTNGAVTDLDGAFSINVNDPSSATLVFSFIGFMTQEVALNNRSFVEVTIEPDISQLDEVVVIGYGESKRRDLTGAVGSMNSDNIKETNKVNAFQALQGQIAGVNIQAADNKPGGGFNVRIRGANTINGNETVDQGGFSAGQNPLFIVDGIFVNDISFLNPSDIERMDVLKDASATAIYGSRGTNGVVIIETKKGAKGKLSVQYDNYIGVRQAYNIPDMFQGEEFVQYFKDAVVGNQWAGGNRDFTVNDVVLSDFMRPNEIANVNAGRFTNWLDLVTTTGFQQNHTVNLSGGNDNSIYGFGVAYTQDEGTFAGEDYERVNLRANVNSNLSKHVTLGFSNYASFAIRNEGSREGLRSAYRLRPTGSPYEADGELKFFPIEGETFISNPLFEPESMTMETRTMNYLSNLSLGVTPIKNLKITSNFSPNIEFMRYGEYRGRYNKSTNGIIQNTRADVTNGNRISYTWDNIINYNTQFGDDHVINATFVYSMFSDRFENYRMQRRGYTTDQFLFYNMQAGPDVRDVTSGLIKQTLESYTARVNYNLKDKYLLTLTGRYDGSSMLAEGNKWAFFPSAAVAWRVSDESFMKGQSTVEDLKVRLSYGETGNNGGGGGLAPLGSQSLIGSRFTNLGGQAIQTAYITNLVNRDLTWERTKEINLGIDFGFFKNRLYGSLDLYERQNTGIIFYRPTSIMTGHTGVFENIGNATNRGIELSLNSVNFDNGNFRWTSSLNFASNRNRITKLTGQTDEILFGVQAGSYIHRVGESIGSIYTWVFDGIWQLDELEQAQAVGQLPGQVKVKDINNDGVIDANDRDIIGNNLPKWTGGISNTFNYKNFDFSFFVHTLQGATSASYFHISHSGYYNVLARFNSLKTNYWTPDNPSNEWHQPSNDGPFAEPLVYRDVSFVKVGYITLGYNFGESVIKPLKVNSLRVYFTAQNPFTFTSYEGWDPETAARNSWGSASLSRILMGGINVKF</sequence>
<dbReference type="Gene3D" id="2.60.40.1120">
    <property type="entry name" value="Carboxypeptidase-like, regulatory domain"/>
    <property type="match status" value="1"/>
</dbReference>
<comment type="subcellular location">
    <subcellularLocation>
        <location evidence="1 7">Cell outer membrane</location>
        <topology evidence="1 7">Multi-pass membrane protein</topology>
    </subcellularLocation>
</comment>
<comment type="caution">
    <text evidence="9">The sequence shown here is derived from an EMBL/GenBank/DDBJ whole genome shotgun (WGS) entry which is preliminary data.</text>
</comment>
<dbReference type="NCBIfam" id="TIGR04057">
    <property type="entry name" value="SusC_RagA_signa"/>
    <property type="match status" value="1"/>
</dbReference>
<dbReference type="PROSITE" id="PS52016">
    <property type="entry name" value="TONB_DEPENDENT_REC_3"/>
    <property type="match status" value="1"/>
</dbReference>
<dbReference type="InterPro" id="IPR037066">
    <property type="entry name" value="Plug_dom_sf"/>
</dbReference>
<dbReference type="Gene3D" id="2.170.130.10">
    <property type="entry name" value="TonB-dependent receptor, plug domain"/>
    <property type="match status" value="1"/>
</dbReference>
<evidence type="ECO:0000313" key="10">
    <source>
        <dbReference type="Proteomes" id="UP001597361"/>
    </source>
</evidence>
<name>A0ABW4VRR6_9BACT</name>
<dbReference type="EMBL" id="JBHUHR010000046">
    <property type="protein sequence ID" value="MFD2036967.1"/>
    <property type="molecule type" value="Genomic_DNA"/>
</dbReference>
<keyword evidence="3 7" id="KW-1134">Transmembrane beta strand</keyword>
<comment type="similarity">
    <text evidence="7">Belongs to the TonB-dependent receptor family.</text>
</comment>
<organism evidence="9 10">
    <name type="scientific">Belliella marina</name>
    <dbReference type="NCBI Taxonomy" id="1644146"/>
    <lineage>
        <taxon>Bacteria</taxon>
        <taxon>Pseudomonadati</taxon>
        <taxon>Bacteroidota</taxon>
        <taxon>Cytophagia</taxon>
        <taxon>Cytophagales</taxon>
        <taxon>Cyclobacteriaceae</taxon>
        <taxon>Belliella</taxon>
    </lineage>
</organism>
<evidence type="ECO:0000256" key="6">
    <source>
        <dbReference type="ARBA" id="ARBA00023237"/>
    </source>
</evidence>
<dbReference type="Proteomes" id="UP001597361">
    <property type="component" value="Unassembled WGS sequence"/>
</dbReference>